<protein>
    <submittedName>
        <fullName evidence="9">Putative RNA-directed DNA polymerase</fullName>
        <ecNumber evidence="9">2.7.7.49</ecNumber>
    </submittedName>
</protein>
<dbReference type="OrthoDB" id="9780724at2"/>
<sequence length="286" mass="32153">MGNTEELEKLLADYPAEARVFCALEPKRDGTSRPIIKPNKPLNQWLKRMKRALYRQRRDWPTFIHGGVKKRSYVSFARPHANKNTVITIDIKDCFGSITQSEVQQALVSKLGLPDGLASRLAAKLCYKRRIPQGFATSSYLTNLYLNDTLLKINRQLKRKQIDMTVYVDDIALSGQKVDSAVIINLVTLELSRARLAISKAKVKVMRSHSPQIICGLVVNKGVALSRQKRKEIFSDIANGRMSETSLQGWLANLNMIDRRLMNKLQTYATQKGLVVVSAKRGGLAA</sequence>
<evidence type="ECO:0000256" key="6">
    <source>
        <dbReference type="ARBA" id="ARBA00023118"/>
    </source>
</evidence>
<dbReference type="PROSITE" id="PS50878">
    <property type="entry name" value="RT_POL"/>
    <property type="match status" value="1"/>
</dbReference>
<dbReference type="GO" id="GO:0051607">
    <property type="term" value="P:defense response to virus"/>
    <property type="evidence" value="ECO:0007669"/>
    <property type="project" value="UniProtKB-KW"/>
</dbReference>
<dbReference type="GO" id="GO:0003964">
    <property type="term" value="F:RNA-directed DNA polymerase activity"/>
    <property type="evidence" value="ECO:0007669"/>
    <property type="project" value="UniProtKB-KW"/>
</dbReference>
<reference evidence="9 10" key="1">
    <citation type="journal article" date="2013" name="Nat. Biotechnol.">
        <title>Genome sequences of rare, uncultured bacteria obtained by differential coverage binning of multiple metagenomes.</title>
        <authorList>
            <person name="Albertsen M."/>
            <person name="Hugenholtz P."/>
            <person name="Skarshewski A."/>
            <person name="Nielsen K.L."/>
            <person name="Tyson G.W."/>
            <person name="Nielsen P.H."/>
        </authorList>
    </citation>
    <scope>NUCLEOTIDE SEQUENCE [LARGE SCALE GENOMIC DNA]</scope>
    <source>
        <strain evidence="9">TM71</strain>
    </source>
</reference>
<dbReference type="InterPro" id="IPR043502">
    <property type="entry name" value="DNA/RNA_pol_sf"/>
</dbReference>
<comment type="similarity">
    <text evidence="7">Belongs to the bacterial reverse transcriptase family.</text>
</comment>
<keyword evidence="5 9" id="KW-0695">RNA-directed DNA polymerase</keyword>
<dbReference type="InterPro" id="IPR000123">
    <property type="entry name" value="Reverse_transcriptase_msDNA"/>
</dbReference>
<dbReference type="EC" id="2.7.7.49" evidence="9"/>
<evidence type="ECO:0000256" key="3">
    <source>
        <dbReference type="ARBA" id="ARBA00022723"/>
    </source>
</evidence>
<dbReference type="KEGG" id="saal:L336_0169"/>
<dbReference type="EMBL" id="CP005957">
    <property type="protein sequence ID" value="AGL61879.1"/>
    <property type="molecule type" value="Genomic_DNA"/>
</dbReference>
<evidence type="ECO:0000313" key="10">
    <source>
        <dbReference type="Proteomes" id="UP000013893"/>
    </source>
</evidence>
<keyword evidence="10" id="KW-1185">Reference proteome</keyword>
<keyword evidence="6" id="KW-0051">Antiviral defense</keyword>
<dbReference type="Gene3D" id="3.30.70.270">
    <property type="match status" value="1"/>
</dbReference>
<dbReference type="Gene3D" id="3.10.10.10">
    <property type="entry name" value="HIV Type 1 Reverse Transcriptase, subunit A, domain 1"/>
    <property type="match status" value="1"/>
</dbReference>
<evidence type="ECO:0000313" key="9">
    <source>
        <dbReference type="EMBL" id="AGL61879.1"/>
    </source>
</evidence>
<dbReference type="InterPro" id="IPR000477">
    <property type="entry name" value="RT_dom"/>
</dbReference>
<dbReference type="HOGENOM" id="CLU_972137_0_0_0"/>
<evidence type="ECO:0000259" key="8">
    <source>
        <dbReference type="PROSITE" id="PS50878"/>
    </source>
</evidence>
<dbReference type="RefSeq" id="WP_015641329.1">
    <property type="nucleotide sequence ID" value="NC_021219.1"/>
</dbReference>
<keyword evidence="2 9" id="KW-0548">Nucleotidyltransferase</keyword>
<feature type="domain" description="Reverse transcriptase" evidence="8">
    <location>
        <begin position="6"/>
        <end position="219"/>
    </location>
</feature>
<evidence type="ECO:0000256" key="5">
    <source>
        <dbReference type="ARBA" id="ARBA00022918"/>
    </source>
</evidence>
<name>R4PLZ9_9BACT</name>
<keyword evidence="4" id="KW-0460">Magnesium</keyword>
<evidence type="ECO:0000256" key="4">
    <source>
        <dbReference type="ARBA" id="ARBA00022842"/>
    </source>
</evidence>
<keyword evidence="3" id="KW-0479">Metal-binding</keyword>
<dbReference type="Pfam" id="PF00078">
    <property type="entry name" value="RVT_1"/>
    <property type="match status" value="1"/>
</dbReference>
<keyword evidence="1 9" id="KW-0808">Transferase</keyword>
<dbReference type="GO" id="GO:0003723">
    <property type="term" value="F:RNA binding"/>
    <property type="evidence" value="ECO:0007669"/>
    <property type="project" value="InterPro"/>
</dbReference>
<dbReference type="AlphaFoldDB" id="R4PLZ9"/>
<evidence type="ECO:0000256" key="7">
    <source>
        <dbReference type="ARBA" id="ARBA00034120"/>
    </source>
</evidence>
<dbReference type="GO" id="GO:0046872">
    <property type="term" value="F:metal ion binding"/>
    <property type="evidence" value="ECO:0007669"/>
    <property type="project" value="UniProtKB-KW"/>
</dbReference>
<dbReference type="InterPro" id="IPR043128">
    <property type="entry name" value="Rev_trsase/Diguanyl_cyclase"/>
</dbReference>
<evidence type="ECO:0000256" key="2">
    <source>
        <dbReference type="ARBA" id="ARBA00022695"/>
    </source>
</evidence>
<dbReference type="CDD" id="cd03487">
    <property type="entry name" value="RT_Bac_retron_II"/>
    <property type="match status" value="1"/>
</dbReference>
<dbReference type="SUPFAM" id="SSF56672">
    <property type="entry name" value="DNA/RNA polymerases"/>
    <property type="match status" value="1"/>
</dbReference>
<proteinExistence type="inferred from homology"/>
<dbReference type="PRINTS" id="PR00866">
    <property type="entry name" value="RNADNAPOLMS"/>
</dbReference>
<evidence type="ECO:0000256" key="1">
    <source>
        <dbReference type="ARBA" id="ARBA00022679"/>
    </source>
</evidence>
<dbReference type="Proteomes" id="UP000013893">
    <property type="component" value="Chromosome"/>
</dbReference>
<organism evidence="9 10">
    <name type="scientific">Candidatus Saccharimonas aalborgensis</name>
    <dbReference type="NCBI Taxonomy" id="1332188"/>
    <lineage>
        <taxon>Bacteria</taxon>
        <taxon>Candidatus Saccharimonadota</taxon>
        <taxon>Candidatus Saccharimonadia</taxon>
        <taxon>Candidatus Saccharimonadales</taxon>
        <taxon>Candidatus Saccharimonadaceae</taxon>
        <taxon>Candidatus Saccharimonas</taxon>
    </lineage>
</organism>
<gene>
    <name evidence="9" type="ORF">L336_0169</name>
</gene>
<accession>R4PLZ9</accession>